<evidence type="ECO:0000313" key="2">
    <source>
        <dbReference type="Proteomes" id="UP000198878"/>
    </source>
</evidence>
<proteinExistence type="predicted"/>
<dbReference type="InterPro" id="IPR029063">
    <property type="entry name" value="SAM-dependent_MTases_sf"/>
</dbReference>
<dbReference type="GO" id="GO:0008168">
    <property type="term" value="F:methyltransferase activity"/>
    <property type="evidence" value="ECO:0007669"/>
    <property type="project" value="UniProtKB-KW"/>
</dbReference>
<gene>
    <name evidence="1" type="ORF">SAMN05421837_10527</name>
</gene>
<dbReference type="Proteomes" id="UP000198878">
    <property type="component" value="Unassembled WGS sequence"/>
</dbReference>
<dbReference type="EMBL" id="FNUJ01000005">
    <property type="protein sequence ID" value="SEF30142.1"/>
    <property type="molecule type" value="Genomic_DNA"/>
</dbReference>
<dbReference type="Gene3D" id="3.40.50.150">
    <property type="entry name" value="Vaccinia Virus protein VP39"/>
    <property type="match status" value="1"/>
</dbReference>
<keyword evidence="1" id="KW-0489">Methyltransferase</keyword>
<dbReference type="AlphaFoldDB" id="A0A1H5QVH1"/>
<evidence type="ECO:0000313" key="1">
    <source>
        <dbReference type="EMBL" id="SEF30142.1"/>
    </source>
</evidence>
<protein>
    <submittedName>
        <fullName evidence="1">DNA (Cytosine-5)-methyltransferase 1</fullName>
    </submittedName>
</protein>
<keyword evidence="1" id="KW-0808">Transferase</keyword>
<organism evidence="1 2">
    <name type="scientific">Amycolatopsis pretoriensis</name>
    <dbReference type="NCBI Taxonomy" id="218821"/>
    <lineage>
        <taxon>Bacteria</taxon>
        <taxon>Bacillati</taxon>
        <taxon>Actinomycetota</taxon>
        <taxon>Actinomycetes</taxon>
        <taxon>Pseudonocardiales</taxon>
        <taxon>Pseudonocardiaceae</taxon>
        <taxon>Amycolatopsis</taxon>
    </lineage>
</organism>
<sequence>MDTFTLPARLPWPGPGPRPRILVCFCCQGGEAMGYWQAGFDVTGVDCKPQPRFPFCFVQGDAIAYAREHGHEYAAVAGGPPCQGYSLTHRIHGNDHPRLIDQFRRVVAGLGKPYVIENVEEARAELRDPVLLCGAMAGFGLHTYRHRLFETNWPLTVPDHPGHGDPMVKMGRPLQPGDWYHAVGNFSGVPYVRADMGVPWMNRDGIRECIPPVYARHIGTQLLTHLAATAAAAA</sequence>
<dbReference type="RefSeq" id="WP_086678893.1">
    <property type="nucleotide sequence ID" value="NZ_FNUJ01000005.1"/>
</dbReference>
<accession>A0A1H5QVH1</accession>
<dbReference type="STRING" id="218821.SAMN05421837_10527"/>
<dbReference type="OrthoDB" id="3476156at2"/>
<dbReference type="SUPFAM" id="SSF53335">
    <property type="entry name" value="S-adenosyl-L-methionine-dependent methyltransferases"/>
    <property type="match status" value="1"/>
</dbReference>
<name>A0A1H5QVH1_9PSEU</name>
<keyword evidence="2" id="KW-1185">Reference proteome</keyword>
<dbReference type="GO" id="GO:0032259">
    <property type="term" value="P:methylation"/>
    <property type="evidence" value="ECO:0007669"/>
    <property type="project" value="UniProtKB-KW"/>
</dbReference>
<reference evidence="2" key="1">
    <citation type="submission" date="2016-10" db="EMBL/GenBank/DDBJ databases">
        <authorList>
            <person name="Varghese N."/>
            <person name="Submissions S."/>
        </authorList>
    </citation>
    <scope>NUCLEOTIDE SEQUENCE [LARGE SCALE GENOMIC DNA]</scope>
    <source>
        <strain evidence="2">DSM 44654</strain>
    </source>
</reference>